<evidence type="ECO:0000313" key="5">
    <source>
        <dbReference type="Proteomes" id="UP000051686"/>
    </source>
</evidence>
<protein>
    <submittedName>
        <fullName evidence="4">Phosphoglycerate dehydrogenase-like protein</fullName>
    </submittedName>
</protein>
<comment type="caution">
    <text evidence="4">The sequence shown here is derived from an EMBL/GenBank/DDBJ whole genome shotgun (WGS) entry which is preliminary data.</text>
</comment>
<dbReference type="InterPro" id="IPR036291">
    <property type="entry name" value="NAD(P)-bd_dom_sf"/>
</dbReference>
<dbReference type="InterPro" id="IPR006140">
    <property type="entry name" value="D-isomer_DH_NAD-bd"/>
</dbReference>
<dbReference type="PATRIC" id="fig|1423777.3.peg.1669"/>
<gene>
    <name evidence="4" type="ORF">FD46_GL001617</name>
</gene>
<evidence type="ECO:0000259" key="3">
    <source>
        <dbReference type="Pfam" id="PF02826"/>
    </source>
</evidence>
<dbReference type="EMBL" id="AZEH01000039">
    <property type="protein sequence ID" value="KRL04487.1"/>
    <property type="molecule type" value="Genomic_DNA"/>
</dbReference>
<proteinExistence type="predicted"/>
<dbReference type="Pfam" id="PF02826">
    <property type="entry name" value="2-Hacid_dh_C"/>
    <property type="match status" value="1"/>
</dbReference>
<dbReference type="PANTHER" id="PTHR43333">
    <property type="entry name" value="2-HACID_DH_C DOMAIN-CONTAINING PROTEIN"/>
    <property type="match status" value="1"/>
</dbReference>
<dbReference type="SUPFAM" id="SSF51735">
    <property type="entry name" value="NAD(P)-binding Rossmann-fold domains"/>
    <property type="match status" value="1"/>
</dbReference>
<dbReference type="Gene3D" id="3.40.50.720">
    <property type="entry name" value="NAD(P)-binding Rossmann-like Domain"/>
    <property type="match status" value="2"/>
</dbReference>
<keyword evidence="2" id="KW-0520">NAD</keyword>
<dbReference type="PANTHER" id="PTHR43333:SF1">
    <property type="entry name" value="D-ISOMER SPECIFIC 2-HYDROXYACID DEHYDROGENASE NAD-BINDING DOMAIN-CONTAINING PROTEIN"/>
    <property type="match status" value="1"/>
</dbReference>
<reference evidence="4 5" key="1">
    <citation type="journal article" date="2015" name="Genome Announc.">
        <title>Expanding the biotechnology potential of lactobacilli through comparative genomics of 213 strains and associated genera.</title>
        <authorList>
            <person name="Sun Z."/>
            <person name="Harris H.M."/>
            <person name="McCann A."/>
            <person name="Guo C."/>
            <person name="Argimon S."/>
            <person name="Zhang W."/>
            <person name="Yang X."/>
            <person name="Jeffery I.B."/>
            <person name="Cooney J.C."/>
            <person name="Kagawa T.F."/>
            <person name="Liu W."/>
            <person name="Song Y."/>
            <person name="Salvetti E."/>
            <person name="Wrobel A."/>
            <person name="Rasinkangas P."/>
            <person name="Parkhill J."/>
            <person name="Rea M.C."/>
            <person name="O'Sullivan O."/>
            <person name="Ritari J."/>
            <person name="Douillard F.P."/>
            <person name="Paul Ross R."/>
            <person name="Yang R."/>
            <person name="Briner A.E."/>
            <person name="Felis G.E."/>
            <person name="de Vos W.M."/>
            <person name="Barrangou R."/>
            <person name="Klaenhammer T.R."/>
            <person name="Caufield P.W."/>
            <person name="Cui Y."/>
            <person name="Zhang H."/>
            <person name="O'Toole P.W."/>
        </authorList>
    </citation>
    <scope>NUCLEOTIDE SEQUENCE [LARGE SCALE GENOMIC DNA]</scope>
    <source>
        <strain evidence="4 5">DSM 19972</strain>
    </source>
</reference>
<evidence type="ECO:0000256" key="1">
    <source>
        <dbReference type="ARBA" id="ARBA00023002"/>
    </source>
</evidence>
<feature type="domain" description="D-isomer specific 2-hydroxyacid dehydrogenase NAD-binding" evidence="3">
    <location>
        <begin position="118"/>
        <end position="276"/>
    </location>
</feature>
<evidence type="ECO:0000256" key="2">
    <source>
        <dbReference type="ARBA" id="ARBA00023027"/>
    </source>
</evidence>
<dbReference type="SUPFAM" id="SSF52283">
    <property type="entry name" value="Formate/glycerate dehydrogenase catalytic domain-like"/>
    <property type="match status" value="1"/>
</dbReference>
<dbReference type="GO" id="GO:0051287">
    <property type="term" value="F:NAD binding"/>
    <property type="evidence" value="ECO:0007669"/>
    <property type="project" value="InterPro"/>
</dbReference>
<evidence type="ECO:0000313" key="4">
    <source>
        <dbReference type="EMBL" id="KRL04487.1"/>
    </source>
</evidence>
<accession>A0A0R1M8F4</accession>
<organism evidence="4 5">
    <name type="scientific">Liquorilactobacillus oeni DSM 19972</name>
    <dbReference type="NCBI Taxonomy" id="1423777"/>
    <lineage>
        <taxon>Bacteria</taxon>
        <taxon>Bacillati</taxon>
        <taxon>Bacillota</taxon>
        <taxon>Bacilli</taxon>
        <taxon>Lactobacillales</taxon>
        <taxon>Lactobacillaceae</taxon>
        <taxon>Liquorilactobacillus</taxon>
    </lineage>
</organism>
<dbReference type="STRING" id="1423777.FD46_GL001617"/>
<keyword evidence="1" id="KW-0560">Oxidoreductase</keyword>
<keyword evidence="5" id="KW-1185">Reference proteome</keyword>
<name>A0A0R1M8F4_9LACO</name>
<dbReference type="GO" id="GO:0016616">
    <property type="term" value="F:oxidoreductase activity, acting on the CH-OH group of donors, NAD or NADP as acceptor"/>
    <property type="evidence" value="ECO:0007669"/>
    <property type="project" value="InterPro"/>
</dbReference>
<dbReference type="Proteomes" id="UP000051686">
    <property type="component" value="Unassembled WGS sequence"/>
</dbReference>
<sequence>MRMVKVLLLVKPKNEELQQLQKEFQGVTFSTDLQAARDAEVILGWNSKLSQTILENKKLRWIQAKSAGVDYFPLKELKNRGIILTTASGIHSRYIAETVGAYILIENRGLRPIIKNPGKWIEPQVLETTEQTVFIFGTGHIGTEIARYCKFFGMKVIGVNRHGADKKLMDIFDEVITMNQFKEQSNEVKADYVINILPGTAATRHFFDKERLKKFTPDYTFINVGRGSSVVTADLQKLLADHYLRSAYLDVFEKEPLPVSSSLWHSQEVVGTPHISGLIPHFNAALYPLFSENLRHYFAEEPLHNTIDYGKEY</sequence>
<dbReference type="AlphaFoldDB" id="A0A0R1M8F4"/>